<evidence type="ECO:0000313" key="3">
    <source>
        <dbReference type="Proteomes" id="UP000271974"/>
    </source>
</evidence>
<reference evidence="2 3" key="1">
    <citation type="submission" date="2019-01" db="EMBL/GenBank/DDBJ databases">
        <title>A draft genome assembly of the solar-powered sea slug Elysia chlorotica.</title>
        <authorList>
            <person name="Cai H."/>
            <person name="Li Q."/>
            <person name="Fang X."/>
            <person name="Li J."/>
            <person name="Curtis N.E."/>
            <person name="Altenburger A."/>
            <person name="Shibata T."/>
            <person name="Feng M."/>
            <person name="Maeda T."/>
            <person name="Schwartz J.A."/>
            <person name="Shigenobu S."/>
            <person name="Lundholm N."/>
            <person name="Nishiyama T."/>
            <person name="Yang H."/>
            <person name="Hasebe M."/>
            <person name="Li S."/>
            <person name="Pierce S.K."/>
            <person name="Wang J."/>
        </authorList>
    </citation>
    <scope>NUCLEOTIDE SEQUENCE [LARGE SCALE GENOMIC DNA]</scope>
    <source>
        <strain evidence="2">EC2010</strain>
        <tissue evidence="2">Whole organism of an adult</tissue>
    </source>
</reference>
<evidence type="ECO:0000313" key="2">
    <source>
        <dbReference type="EMBL" id="RUS90539.1"/>
    </source>
</evidence>
<dbReference type="EMBL" id="RQTK01000030">
    <property type="protein sequence ID" value="RUS90539.1"/>
    <property type="molecule type" value="Genomic_DNA"/>
</dbReference>
<gene>
    <name evidence="2" type="ORF">EGW08_001716</name>
</gene>
<protein>
    <submittedName>
        <fullName evidence="2">Uncharacterized protein</fullName>
    </submittedName>
</protein>
<dbReference type="Proteomes" id="UP000271974">
    <property type="component" value="Unassembled WGS sequence"/>
</dbReference>
<proteinExistence type="predicted"/>
<keyword evidence="3" id="KW-1185">Reference proteome</keyword>
<comment type="caution">
    <text evidence="2">The sequence shown here is derived from an EMBL/GenBank/DDBJ whole genome shotgun (WGS) entry which is preliminary data.</text>
</comment>
<accession>A0A433U9R5</accession>
<evidence type="ECO:0000256" key="1">
    <source>
        <dbReference type="SAM" id="MobiDB-lite"/>
    </source>
</evidence>
<dbReference type="AlphaFoldDB" id="A0A433U9R5"/>
<feature type="region of interest" description="Disordered" evidence="1">
    <location>
        <begin position="83"/>
        <end position="104"/>
    </location>
</feature>
<name>A0A433U9R5_ELYCH</name>
<organism evidence="2 3">
    <name type="scientific">Elysia chlorotica</name>
    <name type="common">Eastern emerald elysia</name>
    <name type="synonym">Sea slug</name>
    <dbReference type="NCBI Taxonomy" id="188477"/>
    <lineage>
        <taxon>Eukaryota</taxon>
        <taxon>Metazoa</taxon>
        <taxon>Spiralia</taxon>
        <taxon>Lophotrochozoa</taxon>
        <taxon>Mollusca</taxon>
        <taxon>Gastropoda</taxon>
        <taxon>Heterobranchia</taxon>
        <taxon>Euthyneura</taxon>
        <taxon>Panpulmonata</taxon>
        <taxon>Sacoglossa</taxon>
        <taxon>Placobranchoidea</taxon>
        <taxon>Plakobranchidae</taxon>
        <taxon>Elysia</taxon>
    </lineage>
</organism>
<sequence>MGGGRPGGAGAAIPGQVCWGNLVGITAALAGDAPGYPGPVCLVWLVWLVWLVHGRSEQGSVGRKWALRARNCWKNKHRQVKEGLEEKKKDGVTRQPRDAKPKDGRVRGFATTANYFTYTTEFIQQSLPDAATEFIEQSLSECRRVHRAEFVGMPPVTVENVAPPGYLMPEALGAGGAWQAWRVLRMSCVRVIRPRLYQEYQLRQTGVFDLTPALMTEHVSRACDMLRSDSFSAWEAK</sequence>